<gene>
    <name evidence="1" type="ORF">TNCT_679721</name>
</gene>
<reference evidence="1" key="1">
    <citation type="submission" date="2020-07" db="EMBL/GenBank/DDBJ databases">
        <title>Multicomponent nature underlies the extraordinary mechanical properties of spider dragline silk.</title>
        <authorList>
            <person name="Kono N."/>
            <person name="Nakamura H."/>
            <person name="Mori M."/>
            <person name="Yoshida Y."/>
            <person name="Ohtoshi R."/>
            <person name="Malay A.D."/>
            <person name="Moran D.A.P."/>
            <person name="Tomita M."/>
            <person name="Numata K."/>
            <person name="Arakawa K."/>
        </authorList>
    </citation>
    <scope>NUCLEOTIDE SEQUENCE</scope>
</reference>
<dbReference type="AlphaFoldDB" id="A0A8X6GCH2"/>
<evidence type="ECO:0000313" key="1">
    <source>
        <dbReference type="EMBL" id="GFR01966.1"/>
    </source>
</evidence>
<sequence>MRPVIDYGSKLLVTASESALSKLDIVQNKALGFITGVATSIPIAVMQLQTEISVPPQRCQYSALSLGEGSLRKEHFWPDYISSQT</sequence>
<evidence type="ECO:0000313" key="2">
    <source>
        <dbReference type="Proteomes" id="UP000887116"/>
    </source>
</evidence>
<name>A0A8X6GCH2_TRICU</name>
<protein>
    <submittedName>
        <fullName evidence="1">Uncharacterized protein LOC103524116</fullName>
    </submittedName>
</protein>
<dbReference type="OrthoDB" id="6436650at2759"/>
<organism evidence="1 2">
    <name type="scientific">Trichonephila clavata</name>
    <name type="common">Joro spider</name>
    <name type="synonym">Nephila clavata</name>
    <dbReference type="NCBI Taxonomy" id="2740835"/>
    <lineage>
        <taxon>Eukaryota</taxon>
        <taxon>Metazoa</taxon>
        <taxon>Ecdysozoa</taxon>
        <taxon>Arthropoda</taxon>
        <taxon>Chelicerata</taxon>
        <taxon>Arachnida</taxon>
        <taxon>Araneae</taxon>
        <taxon>Araneomorphae</taxon>
        <taxon>Entelegynae</taxon>
        <taxon>Araneoidea</taxon>
        <taxon>Nephilidae</taxon>
        <taxon>Trichonephila</taxon>
    </lineage>
</organism>
<accession>A0A8X6GCH2</accession>
<dbReference type="Proteomes" id="UP000887116">
    <property type="component" value="Unassembled WGS sequence"/>
</dbReference>
<keyword evidence="2" id="KW-1185">Reference proteome</keyword>
<dbReference type="EMBL" id="BMAO01005528">
    <property type="protein sequence ID" value="GFR01966.1"/>
    <property type="molecule type" value="Genomic_DNA"/>
</dbReference>
<comment type="caution">
    <text evidence="1">The sequence shown here is derived from an EMBL/GenBank/DDBJ whole genome shotgun (WGS) entry which is preliminary data.</text>
</comment>
<proteinExistence type="predicted"/>